<dbReference type="EMBL" id="AOHV01000038">
    <property type="protein sequence ID" value="ELY34996.1"/>
    <property type="molecule type" value="Genomic_DNA"/>
</dbReference>
<dbReference type="KEGG" id="hje:HacjB3_08015"/>
<reference evidence="2 4" key="2">
    <citation type="journal article" date="2014" name="PLoS Genet.">
        <title>Phylogenetically driven sequencing of extremely halophilic archaea reveals strategies for static and dynamic osmo-response.</title>
        <authorList>
            <person name="Becker E.A."/>
            <person name="Seitzer P.M."/>
            <person name="Tritt A."/>
            <person name="Larsen D."/>
            <person name="Krusor M."/>
            <person name="Yao A.I."/>
            <person name="Wu D."/>
            <person name="Madern D."/>
            <person name="Eisen J.A."/>
            <person name="Darling A.E."/>
            <person name="Facciotti M.T."/>
        </authorList>
    </citation>
    <scope>NUCLEOTIDE SEQUENCE [LARGE SCALE GENOMIC DNA]</scope>
    <source>
        <strain evidence="2">B3</strain>
        <strain evidence="4">DSM 18796 / CECT 7217 / JCM 14584 / KCTC 4019 / B3</strain>
    </source>
</reference>
<name>D8J2N1_HALJB</name>
<evidence type="ECO:0000313" key="2">
    <source>
        <dbReference type="EMBL" id="ELY34996.1"/>
    </source>
</evidence>
<proteinExistence type="predicted"/>
<evidence type="ECO:0000313" key="4">
    <source>
        <dbReference type="Proteomes" id="UP000011645"/>
    </source>
</evidence>
<dbReference type="STRING" id="795797.HacjB3_08015"/>
<gene>
    <name evidence="1" type="ordered locus">HacjB3_08015</name>
    <name evidence="2" type="ORF">C497_14707</name>
</gene>
<dbReference type="PATRIC" id="fig|795797.18.peg.1595"/>
<organism evidence="1 3">
    <name type="scientific">Halalkalicoccus jeotgali (strain DSM 18796 / CECT 7217 / JCM 14584 / KCTC 4019 / B3)</name>
    <dbReference type="NCBI Taxonomy" id="795797"/>
    <lineage>
        <taxon>Archaea</taxon>
        <taxon>Methanobacteriati</taxon>
        <taxon>Methanobacteriota</taxon>
        <taxon>Stenosarchaea group</taxon>
        <taxon>Halobacteria</taxon>
        <taxon>Halobacteriales</taxon>
        <taxon>Halococcaceae</taxon>
        <taxon>Halalkalicoccus</taxon>
    </lineage>
</organism>
<dbReference type="Proteomes" id="UP000000390">
    <property type="component" value="Chromosome"/>
</dbReference>
<evidence type="ECO:0000313" key="1">
    <source>
        <dbReference type="EMBL" id="ADJ14988.1"/>
    </source>
</evidence>
<dbReference type="HOGENOM" id="CLU_213590_0_0_2"/>
<dbReference type="Gene3D" id="2.20.28.30">
    <property type="entry name" value="RNA polymerase ii, chain L"/>
    <property type="match status" value="1"/>
</dbReference>
<sequence>MPTCGRCGGEFAAEELTRHENGPLLVVHCPDCGRVLGRYRRR</sequence>
<dbReference type="AlphaFoldDB" id="D8J2N1"/>
<dbReference type="GeneID" id="78824069"/>
<keyword evidence="4" id="KW-1185">Reference proteome</keyword>
<accession>D8J2N1</accession>
<dbReference type="RefSeq" id="WP_008417639.1">
    <property type="nucleotide sequence ID" value="NC_014297.1"/>
</dbReference>
<evidence type="ECO:0000313" key="3">
    <source>
        <dbReference type="Proteomes" id="UP000000390"/>
    </source>
</evidence>
<dbReference type="EMBL" id="CP002062">
    <property type="protein sequence ID" value="ADJ14988.1"/>
    <property type="molecule type" value="Genomic_DNA"/>
</dbReference>
<evidence type="ECO:0008006" key="5">
    <source>
        <dbReference type="Google" id="ProtNLM"/>
    </source>
</evidence>
<dbReference type="Proteomes" id="UP000011645">
    <property type="component" value="Unassembled WGS sequence"/>
</dbReference>
<protein>
    <recommendedName>
        <fullName evidence="5">Small CPxCG-related zinc finger protein</fullName>
    </recommendedName>
</protein>
<reference evidence="1 3" key="1">
    <citation type="journal article" date="2010" name="J. Bacteriol.">
        <title>Complete genome sequence of Halalkalicoccus jeotgali B3(T), an extremely halophilic archaeon.</title>
        <authorList>
            <person name="Roh S.W."/>
            <person name="Nam Y.D."/>
            <person name="Nam S.H."/>
            <person name="Choi S.H."/>
            <person name="Park H.S."/>
            <person name="Bae J.W."/>
        </authorList>
    </citation>
    <scope>NUCLEOTIDE SEQUENCE [LARGE SCALE GENOMIC DNA]</scope>
    <source>
        <strain evidence="1">B3</strain>
        <strain evidence="3">DSM 18796 / CECT 7217 / JCM 14584 / KCTC 4019 / B3</strain>
    </source>
</reference>
<dbReference type="eggNOG" id="arCOG13687">
    <property type="taxonomic scope" value="Archaea"/>
</dbReference>